<evidence type="ECO:0000313" key="2">
    <source>
        <dbReference type="Proteomes" id="UP001183246"/>
    </source>
</evidence>
<dbReference type="PANTHER" id="PTHR37807:SF3">
    <property type="entry name" value="OS07G0160300 PROTEIN"/>
    <property type="match status" value="1"/>
</dbReference>
<dbReference type="PANTHER" id="PTHR37807">
    <property type="entry name" value="OS07G0160300 PROTEIN"/>
    <property type="match status" value="1"/>
</dbReference>
<gene>
    <name evidence="1" type="ORF">RM590_31880</name>
</gene>
<proteinExistence type="predicted"/>
<dbReference type="RefSeq" id="WP_311708269.1">
    <property type="nucleotide sequence ID" value="NZ_JAVREL010000028.1"/>
</dbReference>
<dbReference type="SUPFAM" id="SSF52540">
    <property type="entry name" value="P-loop containing nucleoside triphosphate hydrolases"/>
    <property type="match status" value="1"/>
</dbReference>
<accession>A0ABU2N1G1</accession>
<dbReference type="Pfam" id="PF13671">
    <property type="entry name" value="AAA_33"/>
    <property type="match status" value="1"/>
</dbReference>
<comment type="caution">
    <text evidence="1">The sequence shown here is derived from an EMBL/GenBank/DDBJ whole genome shotgun (WGS) entry which is preliminary data.</text>
</comment>
<dbReference type="EMBL" id="JAVREL010000028">
    <property type="protein sequence ID" value="MDT0347144.1"/>
    <property type="molecule type" value="Genomic_DNA"/>
</dbReference>
<organism evidence="1 2">
    <name type="scientific">Streptomyces litchfieldiae</name>
    <dbReference type="NCBI Taxonomy" id="3075543"/>
    <lineage>
        <taxon>Bacteria</taxon>
        <taxon>Bacillati</taxon>
        <taxon>Actinomycetota</taxon>
        <taxon>Actinomycetes</taxon>
        <taxon>Kitasatosporales</taxon>
        <taxon>Streptomycetaceae</taxon>
        <taxon>Streptomyces</taxon>
    </lineage>
</organism>
<evidence type="ECO:0000313" key="1">
    <source>
        <dbReference type="EMBL" id="MDT0347144.1"/>
    </source>
</evidence>
<dbReference type="Gene3D" id="3.40.50.300">
    <property type="entry name" value="P-loop containing nucleotide triphosphate hydrolases"/>
    <property type="match status" value="1"/>
</dbReference>
<protein>
    <submittedName>
        <fullName evidence="1">AAA family ATPase</fullName>
    </submittedName>
</protein>
<dbReference type="Proteomes" id="UP001183246">
    <property type="component" value="Unassembled WGS sequence"/>
</dbReference>
<reference evidence="2" key="1">
    <citation type="submission" date="2023-07" db="EMBL/GenBank/DDBJ databases">
        <title>30 novel species of actinomycetes from the DSMZ collection.</title>
        <authorList>
            <person name="Nouioui I."/>
        </authorList>
    </citation>
    <scope>NUCLEOTIDE SEQUENCE [LARGE SCALE GENOMIC DNA]</scope>
    <source>
        <strain evidence="2">DSM 44938</strain>
    </source>
</reference>
<sequence length="174" mass="18372">MTRRIVLVTGAPGAGKSTLAGPLSVMLGFPLLSKDLIKESLHDSLAAPIGDLASSRRLGAAAMDLIWALAARCPTAVLEANSLPGHPDTRPRLDSLAADVVEVNCWCPPAEAARRYAARAAGGHHHPVHVVHELSPDVLAQYDRPLGYGPVITVDTTRPADLPAIASQVREAFR</sequence>
<name>A0ABU2N1G1_9ACTN</name>
<keyword evidence="2" id="KW-1185">Reference proteome</keyword>
<dbReference type="InterPro" id="IPR027417">
    <property type="entry name" value="P-loop_NTPase"/>
</dbReference>